<organism evidence="2 3">
    <name type="scientific">Nocardia jiangxiensis</name>
    <dbReference type="NCBI Taxonomy" id="282685"/>
    <lineage>
        <taxon>Bacteria</taxon>
        <taxon>Bacillati</taxon>
        <taxon>Actinomycetota</taxon>
        <taxon>Actinomycetes</taxon>
        <taxon>Mycobacteriales</taxon>
        <taxon>Nocardiaceae</taxon>
        <taxon>Nocardia</taxon>
    </lineage>
</organism>
<dbReference type="InterPro" id="IPR037401">
    <property type="entry name" value="SnoaL-like"/>
</dbReference>
<accession>A0ABW6SEW6</accession>
<dbReference type="EMBL" id="JBIAQY010000032">
    <property type="protein sequence ID" value="MFF3574873.1"/>
    <property type="molecule type" value="Genomic_DNA"/>
</dbReference>
<sequence length="166" mass="18230">MSEIEDLRAAVAALTERVQELEDHREIGQLVAGYGPAVDSGSGEFAAELWTEDGLFAAVPQRTMHGRADISAMVHGPGHQSLIHNGCAHVLTVPHIEIDGDRATGRSYALNIRWDATADRFWVARVSANTWTWVRTPDGWRVAERINANLDGTAEHREMLAPSPAR</sequence>
<dbReference type="SUPFAM" id="SSF54427">
    <property type="entry name" value="NTF2-like"/>
    <property type="match status" value="1"/>
</dbReference>
<gene>
    <name evidence="2" type="ORF">ACFYXQ_44730</name>
</gene>
<proteinExistence type="predicted"/>
<keyword evidence="3" id="KW-1185">Reference proteome</keyword>
<dbReference type="InterPro" id="IPR032710">
    <property type="entry name" value="NTF2-like_dom_sf"/>
</dbReference>
<dbReference type="Gene3D" id="3.10.450.50">
    <property type="match status" value="1"/>
</dbReference>
<comment type="caution">
    <text evidence="2">The sequence shown here is derived from an EMBL/GenBank/DDBJ whole genome shotgun (WGS) entry which is preliminary data.</text>
</comment>
<name>A0ABW6SEW6_9NOCA</name>
<evidence type="ECO:0000313" key="3">
    <source>
        <dbReference type="Proteomes" id="UP001601992"/>
    </source>
</evidence>
<dbReference type="Pfam" id="PF13577">
    <property type="entry name" value="SnoaL_4"/>
    <property type="match status" value="1"/>
</dbReference>
<dbReference type="Proteomes" id="UP001601992">
    <property type="component" value="Unassembled WGS sequence"/>
</dbReference>
<reference evidence="2 3" key="1">
    <citation type="submission" date="2024-10" db="EMBL/GenBank/DDBJ databases">
        <title>The Natural Products Discovery Center: Release of the First 8490 Sequenced Strains for Exploring Actinobacteria Biosynthetic Diversity.</title>
        <authorList>
            <person name="Kalkreuter E."/>
            <person name="Kautsar S.A."/>
            <person name="Yang D."/>
            <person name="Bader C.D."/>
            <person name="Teijaro C.N."/>
            <person name="Fluegel L."/>
            <person name="Davis C.M."/>
            <person name="Simpson J.R."/>
            <person name="Lauterbach L."/>
            <person name="Steele A.D."/>
            <person name="Gui C."/>
            <person name="Meng S."/>
            <person name="Li G."/>
            <person name="Viehrig K."/>
            <person name="Ye F."/>
            <person name="Su P."/>
            <person name="Kiefer A.F."/>
            <person name="Nichols A."/>
            <person name="Cepeda A.J."/>
            <person name="Yan W."/>
            <person name="Fan B."/>
            <person name="Jiang Y."/>
            <person name="Adhikari A."/>
            <person name="Zheng C.-J."/>
            <person name="Schuster L."/>
            <person name="Cowan T.M."/>
            <person name="Smanski M.J."/>
            <person name="Chevrette M.G."/>
            <person name="De Carvalho L.P.S."/>
            <person name="Shen B."/>
        </authorList>
    </citation>
    <scope>NUCLEOTIDE SEQUENCE [LARGE SCALE GENOMIC DNA]</scope>
    <source>
        <strain evidence="2 3">NPDC002593</strain>
    </source>
</reference>
<feature type="domain" description="SnoaL-like" evidence="1">
    <location>
        <begin position="19"/>
        <end position="145"/>
    </location>
</feature>
<protein>
    <submittedName>
        <fullName evidence="2">Nuclear transport factor 2 family protein</fullName>
    </submittedName>
</protein>
<evidence type="ECO:0000259" key="1">
    <source>
        <dbReference type="Pfam" id="PF13577"/>
    </source>
</evidence>
<dbReference type="RefSeq" id="WP_387406987.1">
    <property type="nucleotide sequence ID" value="NZ_JBIAQY010000032.1"/>
</dbReference>
<evidence type="ECO:0000313" key="2">
    <source>
        <dbReference type="EMBL" id="MFF3574873.1"/>
    </source>
</evidence>